<protein>
    <submittedName>
        <fullName evidence="1">Uncharacterized protein</fullName>
    </submittedName>
</protein>
<keyword evidence="2" id="KW-1185">Reference proteome</keyword>
<reference evidence="1" key="1">
    <citation type="submission" date="2023-03" db="EMBL/GenBank/DDBJ databases">
        <title>Massive genome expansion in bonnet fungi (Mycena s.s.) driven by repeated elements and novel gene families across ecological guilds.</title>
        <authorList>
            <consortium name="Lawrence Berkeley National Laboratory"/>
            <person name="Harder C.B."/>
            <person name="Miyauchi S."/>
            <person name="Viragh M."/>
            <person name="Kuo A."/>
            <person name="Thoen E."/>
            <person name="Andreopoulos B."/>
            <person name="Lu D."/>
            <person name="Skrede I."/>
            <person name="Drula E."/>
            <person name="Henrissat B."/>
            <person name="Morin E."/>
            <person name="Kohler A."/>
            <person name="Barry K."/>
            <person name="LaButti K."/>
            <person name="Morin E."/>
            <person name="Salamov A."/>
            <person name="Lipzen A."/>
            <person name="Mereny Z."/>
            <person name="Hegedus B."/>
            <person name="Baldrian P."/>
            <person name="Stursova M."/>
            <person name="Weitz H."/>
            <person name="Taylor A."/>
            <person name="Grigoriev I.V."/>
            <person name="Nagy L.G."/>
            <person name="Martin F."/>
            <person name="Kauserud H."/>
        </authorList>
    </citation>
    <scope>NUCLEOTIDE SEQUENCE</scope>
    <source>
        <strain evidence="1">CBHHK002</strain>
    </source>
</reference>
<dbReference type="Proteomes" id="UP001218218">
    <property type="component" value="Unassembled WGS sequence"/>
</dbReference>
<evidence type="ECO:0000313" key="1">
    <source>
        <dbReference type="EMBL" id="KAJ7309962.1"/>
    </source>
</evidence>
<dbReference type="EMBL" id="JARIHO010000080">
    <property type="protein sequence ID" value="KAJ7309962.1"/>
    <property type="molecule type" value="Genomic_DNA"/>
</dbReference>
<organism evidence="1 2">
    <name type="scientific">Mycena albidolilacea</name>
    <dbReference type="NCBI Taxonomy" id="1033008"/>
    <lineage>
        <taxon>Eukaryota</taxon>
        <taxon>Fungi</taxon>
        <taxon>Dikarya</taxon>
        <taxon>Basidiomycota</taxon>
        <taxon>Agaricomycotina</taxon>
        <taxon>Agaricomycetes</taxon>
        <taxon>Agaricomycetidae</taxon>
        <taxon>Agaricales</taxon>
        <taxon>Marasmiineae</taxon>
        <taxon>Mycenaceae</taxon>
        <taxon>Mycena</taxon>
    </lineage>
</organism>
<proteinExistence type="predicted"/>
<sequence length="321" mass="37351">MSAAPELDRSWDVGELHHISERFIATRPRPEDRPEARKILLGHYMDGAPDLVERRFKEALRRVVDEGRAQHQHDIEQLAGRFDREHREVVDEGRAEHRKHIDWLDREHREVVNEVRAEHLADSIRVQRSIFSIQNRLVSHTERTVVFNDVAEGYEVLARSLEGLNDLIFDVERQARHPGDVLLTAIEKETLNDVDALHLKAFDILSPQQQRLCRGLLDVQESDGRRNFLHHPRPDRDTAMDRVGDFLDEEDQNTLREFLKTDPKRIPSRRERTRVADPDLFLFAREGEYKNVAAQKVDLENLSAKRADIAAYLEALEQKAA</sequence>
<evidence type="ECO:0000313" key="2">
    <source>
        <dbReference type="Proteomes" id="UP001218218"/>
    </source>
</evidence>
<accession>A0AAD6Z6B7</accession>
<comment type="caution">
    <text evidence="1">The sequence shown here is derived from an EMBL/GenBank/DDBJ whole genome shotgun (WGS) entry which is preliminary data.</text>
</comment>
<name>A0AAD6Z6B7_9AGAR</name>
<gene>
    <name evidence="1" type="ORF">DFH08DRAFT_899033</name>
</gene>
<dbReference type="AlphaFoldDB" id="A0AAD6Z6B7"/>